<dbReference type="EMBL" id="MTKT01000536">
    <property type="protein sequence ID" value="OWM90791.1"/>
    <property type="molecule type" value="Genomic_DNA"/>
</dbReference>
<accession>A0A218Y1V8</accession>
<organism evidence="1 2">
    <name type="scientific">Punica granatum</name>
    <name type="common">Pomegranate</name>
    <dbReference type="NCBI Taxonomy" id="22663"/>
    <lineage>
        <taxon>Eukaryota</taxon>
        <taxon>Viridiplantae</taxon>
        <taxon>Streptophyta</taxon>
        <taxon>Embryophyta</taxon>
        <taxon>Tracheophyta</taxon>
        <taxon>Spermatophyta</taxon>
        <taxon>Magnoliopsida</taxon>
        <taxon>eudicotyledons</taxon>
        <taxon>Gunneridae</taxon>
        <taxon>Pentapetalae</taxon>
        <taxon>rosids</taxon>
        <taxon>malvids</taxon>
        <taxon>Myrtales</taxon>
        <taxon>Lythraceae</taxon>
        <taxon>Punica</taxon>
    </lineage>
</organism>
<sequence length="145" mass="15718">MHSGLSRPSRSILAHAFGSTPAIQVYPGSCIRVYPGHTGLSWLMHSGLSRPFRSILAHAFGSILAHAFGSIPTIQVHPGPRIRVCPGHSGPSWFLLVYPGFKFLVKVYPGFFRVHPDLNFQHNIPTCPSKAQAATRSGIRAVVGP</sequence>
<gene>
    <name evidence="1" type="ORF">CDL15_Pgr002714</name>
</gene>
<dbReference type="Proteomes" id="UP000197138">
    <property type="component" value="Unassembled WGS sequence"/>
</dbReference>
<dbReference type="AlphaFoldDB" id="A0A218Y1V8"/>
<name>A0A218Y1V8_PUNGR</name>
<proteinExistence type="predicted"/>
<protein>
    <submittedName>
        <fullName evidence="1">Uncharacterized protein</fullName>
    </submittedName>
</protein>
<evidence type="ECO:0000313" key="1">
    <source>
        <dbReference type="EMBL" id="OWM90791.1"/>
    </source>
</evidence>
<comment type="caution">
    <text evidence="1">The sequence shown here is derived from an EMBL/GenBank/DDBJ whole genome shotgun (WGS) entry which is preliminary data.</text>
</comment>
<evidence type="ECO:0000313" key="2">
    <source>
        <dbReference type="Proteomes" id="UP000197138"/>
    </source>
</evidence>
<reference evidence="2" key="1">
    <citation type="journal article" date="2017" name="Plant J.">
        <title>The pomegranate (Punica granatum L.) genome and the genomics of punicalagin biosynthesis.</title>
        <authorList>
            <person name="Qin G."/>
            <person name="Xu C."/>
            <person name="Ming R."/>
            <person name="Tang H."/>
            <person name="Guyot R."/>
            <person name="Kramer E.M."/>
            <person name="Hu Y."/>
            <person name="Yi X."/>
            <person name="Qi Y."/>
            <person name="Xu X."/>
            <person name="Gao Z."/>
            <person name="Pan H."/>
            <person name="Jian J."/>
            <person name="Tian Y."/>
            <person name="Yue Z."/>
            <person name="Xu Y."/>
        </authorList>
    </citation>
    <scope>NUCLEOTIDE SEQUENCE [LARGE SCALE GENOMIC DNA]</scope>
    <source>
        <strain evidence="2">cv. Dabenzi</strain>
    </source>
</reference>